<protein>
    <recommendedName>
        <fullName evidence="3">NERD domain-containing protein</fullName>
    </recommendedName>
</protein>
<evidence type="ECO:0000313" key="1">
    <source>
        <dbReference type="EMBL" id="WAH41402.1"/>
    </source>
</evidence>
<keyword evidence="2" id="KW-1185">Reference proteome</keyword>
<evidence type="ECO:0000313" key="2">
    <source>
        <dbReference type="Proteomes" id="UP001164761"/>
    </source>
</evidence>
<reference evidence="1" key="1">
    <citation type="submission" date="2022-08" db="EMBL/GenBank/DDBJ databases">
        <title>Alicyclobacillus fastidiosus DSM 17978, complete genome.</title>
        <authorList>
            <person name="Wang Q."/>
            <person name="Cai R."/>
            <person name="Wang Z."/>
        </authorList>
    </citation>
    <scope>NUCLEOTIDE SEQUENCE</scope>
    <source>
        <strain evidence="1">DSM 17978</strain>
    </source>
</reference>
<name>A0ABY6ZEY2_9BACL</name>
<proteinExistence type="predicted"/>
<accession>A0ABY6ZEY2</accession>
<dbReference type="Proteomes" id="UP001164761">
    <property type="component" value="Chromosome"/>
</dbReference>
<gene>
    <name evidence="1" type="ORF">NZD89_24670</name>
</gene>
<dbReference type="EMBL" id="CP104067">
    <property type="protein sequence ID" value="WAH41402.1"/>
    <property type="molecule type" value="Genomic_DNA"/>
</dbReference>
<evidence type="ECO:0008006" key="3">
    <source>
        <dbReference type="Google" id="ProtNLM"/>
    </source>
</evidence>
<dbReference type="RefSeq" id="WP_268005313.1">
    <property type="nucleotide sequence ID" value="NZ_CP104067.1"/>
</dbReference>
<organism evidence="1 2">
    <name type="scientific">Alicyclobacillus fastidiosus</name>
    <dbReference type="NCBI Taxonomy" id="392011"/>
    <lineage>
        <taxon>Bacteria</taxon>
        <taxon>Bacillati</taxon>
        <taxon>Bacillota</taxon>
        <taxon>Bacilli</taxon>
        <taxon>Bacillales</taxon>
        <taxon>Alicyclobacillaceae</taxon>
        <taxon>Alicyclobacillus</taxon>
    </lineage>
</organism>
<sequence>MTGKELFQQTTSLDKIVEILRRRVQPAAMFLILSQLGSSNQENSDVFRSDFIKHMDALLGQVVIERSEDADTVACVRQHVHQLVHNRPIYFPQGLFAMWKYILVHCESPTPPSSQEVYEQYKMVFPLCMRFGDVLSEQSRGGPVDLFQAFVFGERPNFEQSLMRTLVLYCVIARQAERYKQDFFDFQTVFQDKYGVSLLDYITALFGLYAMWKQKTGDVGGKIREDWYQSISTAFEKTAIAHIVADVIQPLCFTFEEGKGAFTNNVSEPWDFKFFHDHPLYLFPGDSVIPVNLPVLEYALTEGLFWKIRACFSQDDLRFQNFFGKPLELYVFDTVSGACKQSSSTYVIYPEIKFGPKKSRHDSPDVIVRAGNKVIAIEVKAKRLRYEASVVKGDLASIQSDQRLMTIEPMQQLYGRMRQILNHECAEINLDGVTELHLVSATLGEFPHIPPFEDETRRSWSELHGIHQTVYLHRMSIEDVEVLSGLLTRRSKSVFAVLREASKNPYISFRRYVFDRGIAARNPQVFQKEMAELLKAAAADIFRVQSI</sequence>